<reference evidence="9" key="1">
    <citation type="submission" date="2016-10" db="EMBL/GenBank/DDBJ databases">
        <authorList>
            <person name="Varghese N."/>
            <person name="Submissions S."/>
        </authorList>
    </citation>
    <scope>NUCLEOTIDE SEQUENCE [LARGE SCALE GENOMIC DNA]</scope>
    <source>
        <strain evidence="9">CGMCC 4.6945</strain>
    </source>
</reference>
<evidence type="ECO:0000256" key="5">
    <source>
        <dbReference type="ARBA" id="ARBA00022691"/>
    </source>
</evidence>
<dbReference type="GO" id="GO:0009007">
    <property type="term" value="F:site-specific DNA-methyltransferase (adenine-specific) activity"/>
    <property type="evidence" value="ECO:0007669"/>
    <property type="project" value="UniProtKB-EC"/>
</dbReference>
<proteinExistence type="inferred from homology"/>
<dbReference type="AlphaFoldDB" id="A0A1I0XB99"/>
<evidence type="ECO:0000256" key="3">
    <source>
        <dbReference type="ARBA" id="ARBA00022603"/>
    </source>
</evidence>
<evidence type="ECO:0000256" key="6">
    <source>
        <dbReference type="ARBA" id="ARBA00047942"/>
    </source>
</evidence>
<dbReference type="EC" id="2.1.1.72" evidence="2"/>
<evidence type="ECO:0000256" key="2">
    <source>
        <dbReference type="ARBA" id="ARBA00011900"/>
    </source>
</evidence>
<comment type="catalytic activity">
    <reaction evidence="6">
        <text>a 2'-deoxyadenosine in DNA + S-adenosyl-L-methionine = an N(6)-methyl-2'-deoxyadenosine in DNA + S-adenosyl-L-homocysteine + H(+)</text>
        <dbReference type="Rhea" id="RHEA:15197"/>
        <dbReference type="Rhea" id="RHEA-COMP:12418"/>
        <dbReference type="Rhea" id="RHEA-COMP:12419"/>
        <dbReference type="ChEBI" id="CHEBI:15378"/>
        <dbReference type="ChEBI" id="CHEBI:57856"/>
        <dbReference type="ChEBI" id="CHEBI:59789"/>
        <dbReference type="ChEBI" id="CHEBI:90615"/>
        <dbReference type="ChEBI" id="CHEBI:90616"/>
        <dbReference type="EC" id="2.1.1.72"/>
    </reaction>
</comment>
<dbReference type="InterPro" id="IPR050953">
    <property type="entry name" value="N4_N6_ade-DNA_methylase"/>
</dbReference>
<dbReference type="CDD" id="cd02440">
    <property type="entry name" value="AdoMet_MTases"/>
    <property type="match status" value="1"/>
</dbReference>
<keyword evidence="9" id="KW-1185">Reference proteome</keyword>
<comment type="similarity">
    <text evidence="1">Belongs to the N(4)/N(6)-methyltransferase family.</text>
</comment>
<dbReference type="Proteomes" id="UP000199012">
    <property type="component" value="Unassembled WGS sequence"/>
</dbReference>
<dbReference type="InterPro" id="IPR029063">
    <property type="entry name" value="SAM-dependent_MTases_sf"/>
</dbReference>
<dbReference type="PROSITE" id="PS00092">
    <property type="entry name" value="N6_MTASE"/>
    <property type="match status" value="1"/>
</dbReference>
<keyword evidence="3 8" id="KW-0489">Methyltransferase</keyword>
<keyword evidence="5" id="KW-0949">S-adenosyl-L-methionine</keyword>
<dbReference type="Pfam" id="PF07669">
    <property type="entry name" value="Eco57I"/>
    <property type="match status" value="1"/>
</dbReference>
<organism evidence="8 9">
    <name type="scientific">Cellulomonas marina</name>
    <dbReference type="NCBI Taxonomy" id="988821"/>
    <lineage>
        <taxon>Bacteria</taxon>
        <taxon>Bacillati</taxon>
        <taxon>Actinomycetota</taxon>
        <taxon>Actinomycetes</taxon>
        <taxon>Micrococcales</taxon>
        <taxon>Cellulomonadaceae</taxon>
        <taxon>Cellulomonas</taxon>
    </lineage>
</organism>
<keyword evidence="4 8" id="KW-0808">Transferase</keyword>
<feature type="domain" description="Type II methyltransferase M.TaqI-like" evidence="7">
    <location>
        <begin position="134"/>
        <end position="225"/>
    </location>
</feature>
<dbReference type="PANTHER" id="PTHR33841">
    <property type="entry name" value="DNA METHYLTRANSFERASE YEEA-RELATED"/>
    <property type="match status" value="1"/>
</dbReference>
<dbReference type="InterPro" id="IPR002052">
    <property type="entry name" value="DNA_methylase_N6_adenine_CS"/>
</dbReference>
<dbReference type="Gene3D" id="3.40.50.150">
    <property type="entry name" value="Vaccinia Virus protein VP39"/>
    <property type="match status" value="1"/>
</dbReference>
<gene>
    <name evidence="8" type="ORF">SAMN05421867_104230</name>
</gene>
<evidence type="ECO:0000259" key="7">
    <source>
        <dbReference type="Pfam" id="PF07669"/>
    </source>
</evidence>
<dbReference type="SUPFAM" id="SSF53335">
    <property type="entry name" value="S-adenosyl-L-methionine-dependent methyltransferases"/>
    <property type="match status" value="1"/>
</dbReference>
<evidence type="ECO:0000256" key="4">
    <source>
        <dbReference type="ARBA" id="ARBA00022679"/>
    </source>
</evidence>
<dbReference type="PRINTS" id="PR00507">
    <property type="entry name" value="N12N6MTFRASE"/>
</dbReference>
<dbReference type="GO" id="GO:0006304">
    <property type="term" value="P:DNA modification"/>
    <property type="evidence" value="ECO:0007669"/>
    <property type="project" value="InterPro"/>
</dbReference>
<evidence type="ECO:0000313" key="9">
    <source>
        <dbReference type="Proteomes" id="UP000199012"/>
    </source>
</evidence>
<dbReference type="InterPro" id="IPR011639">
    <property type="entry name" value="MethylTrfase_TaqI-like_dom"/>
</dbReference>
<dbReference type="EMBL" id="FOKA01000004">
    <property type="protein sequence ID" value="SFA97696.1"/>
    <property type="molecule type" value="Genomic_DNA"/>
</dbReference>
<dbReference type="STRING" id="988821.SAMN05421867_104230"/>
<name>A0A1I0XB99_9CELL</name>
<evidence type="ECO:0000313" key="8">
    <source>
        <dbReference type="EMBL" id="SFA97696.1"/>
    </source>
</evidence>
<dbReference type="GO" id="GO:0003676">
    <property type="term" value="F:nucleic acid binding"/>
    <property type="evidence" value="ECO:0007669"/>
    <property type="project" value="InterPro"/>
</dbReference>
<protein>
    <recommendedName>
        <fullName evidence="2">site-specific DNA-methyltransferase (adenine-specific)</fullName>
        <ecNumber evidence="2">2.1.1.72</ecNumber>
    </recommendedName>
</protein>
<dbReference type="PANTHER" id="PTHR33841:SF5">
    <property type="entry name" value="DNA METHYLASE (MODIFICATION METHYLASE) (METHYLTRANSFERASE)-RELATED"/>
    <property type="match status" value="1"/>
</dbReference>
<dbReference type="GO" id="GO:0032259">
    <property type="term" value="P:methylation"/>
    <property type="evidence" value="ECO:0007669"/>
    <property type="project" value="UniProtKB-KW"/>
</dbReference>
<evidence type="ECO:0000256" key="1">
    <source>
        <dbReference type="ARBA" id="ARBA00006594"/>
    </source>
</evidence>
<sequence length="506" mass="55463">MTALLERAEGRRIEASTVLESAARAELGQFFTPASAAALIARTARVTDDAHTLRILDPGSGSGMLTTALVARVLAETSRTLHIVAVERDPILIPFLNATLEDCTIASNGRMTYQVIEGDYIELATGTTDSRLLNFDVVIQNPPYRKLASSSAHRRLLRDAGVDAPNLYAAFLALGTQALKPGGQLVAITPRSFANGPHFGAFRHYLLDQVSFDRVHIFESRAKVFADTGVLQDNIIFSATKGGAHDSIVLSVSSDHENNVVCRTAAYSAVVHVNDPHRFIRLATTDADDELSERFLSLPATLDNLTLEASTGRVVDFRSRASIRETPQPTSAPLIYPGNLRAGRVNWPRTDIRKPQWFEPETARDNSLLMPSGWYCVVKRFSAKEERRRIVAAVWSPTQAPGPVAFENHLNVFHSGGAGIDESTAKGLCLWLNSTLVDRFFRTFSGHTQVNATDLRSMRYPDATTLRRLGAEAPSCLPSQTQVDNLVESALTSWDLRRRARTKAAG</sequence>
<accession>A0A1I0XB99</accession>